<dbReference type="EMBL" id="RAHX01000001">
    <property type="protein sequence ID" value="RJY08905.1"/>
    <property type="molecule type" value="Genomic_DNA"/>
</dbReference>
<feature type="domain" description="GIY-YIG" evidence="2">
    <location>
        <begin position="1"/>
        <end position="71"/>
    </location>
</feature>
<dbReference type="AlphaFoldDB" id="A0A419RSZ8"/>
<accession>A0A419RSZ8</accession>
<evidence type="ECO:0000259" key="2">
    <source>
        <dbReference type="PROSITE" id="PS50164"/>
    </source>
</evidence>
<dbReference type="Pfam" id="PF01541">
    <property type="entry name" value="GIY-YIG"/>
    <property type="match status" value="1"/>
</dbReference>
<dbReference type="InterPro" id="IPR050190">
    <property type="entry name" value="UPF0213_domain"/>
</dbReference>
<reference evidence="3 4" key="1">
    <citation type="journal article" date="2017" name="Int. J. Syst. Evol. Microbiol.">
        <title>Erythrobacter aquimixticola sp. nov., isolated from the junction between the ocean and a freshwater spring.</title>
        <authorList>
            <person name="Park S."/>
            <person name="Jung Y.T."/>
            <person name="Choi S.J."/>
            <person name="Yoon J.H."/>
        </authorList>
    </citation>
    <scope>NUCLEOTIDE SEQUENCE [LARGE SCALE GENOMIC DNA]</scope>
    <source>
        <strain evidence="3 4">JSSK-14</strain>
    </source>
</reference>
<dbReference type="CDD" id="cd10448">
    <property type="entry name" value="GIY-YIG_unchar_3"/>
    <property type="match status" value="1"/>
</dbReference>
<gene>
    <name evidence="3" type="ORF">D6201_05625</name>
</gene>
<organism evidence="3 4">
    <name type="scientific">Aurantiacibacter aquimixticola</name>
    <dbReference type="NCBI Taxonomy" id="1958945"/>
    <lineage>
        <taxon>Bacteria</taxon>
        <taxon>Pseudomonadati</taxon>
        <taxon>Pseudomonadota</taxon>
        <taxon>Alphaproteobacteria</taxon>
        <taxon>Sphingomonadales</taxon>
        <taxon>Erythrobacteraceae</taxon>
        <taxon>Aurantiacibacter</taxon>
    </lineage>
</organism>
<proteinExistence type="inferred from homology"/>
<comment type="similarity">
    <text evidence="1">Belongs to the UPF0213 family.</text>
</comment>
<dbReference type="InterPro" id="IPR000305">
    <property type="entry name" value="GIY-YIG_endonuc"/>
</dbReference>
<dbReference type="RefSeq" id="WP_120047918.1">
    <property type="nucleotide sequence ID" value="NZ_RAHX01000001.1"/>
</dbReference>
<dbReference type="Proteomes" id="UP000285232">
    <property type="component" value="Unassembled WGS sequence"/>
</dbReference>
<dbReference type="PANTHER" id="PTHR34477:SF5">
    <property type="entry name" value="BSL5627 PROTEIN"/>
    <property type="match status" value="1"/>
</dbReference>
<sequence>MLANKRNGTIYLGVTSDLAYRLHQHRNGAMPGFAREHGCRALVWSERHDNIQDARLREHRMKKWKRAWKLKLMEEANPQWHDLSSRIEH</sequence>
<evidence type="ECO:0000313" key="4">
    <source>
        <dbReference type="Proteomes" id="UP000285232"/>
    </source>
</evidence>
<dbReference type="PROSITE" id="PS50164">
    <property type="entry name" value="GIY_YIG"/>
    <property type="match status" value="1"/>
</dbReference>
<dbReference type="PANTHER" id="PTHR34477">
    <property type="entry name" value="UPF0213 PROTEIN YHBQ"/>
    <property type="match status" value="1"/>
</dbReference>
<keyword evidence="4" id="KW-1185">Reference proteome</keyword>
<evidence type="ECO:0000313" key="3">
    <source>
        <dbReference type="EMBL" id="RJY08905.1"/>
    </source>
</evidence>
<dbReference type="Gene3D" id="3.40.1440.10">
    <property type="entry name" value="GIY-YIG endonuclease"/>
    <property type="match status" value="1"/>
</dbReference>
<dbReference type="SUPFAM" id="SSF82771">
    <property type="entry name" value="GIY-YIG endonuclease"/>
    <property type="match status" value="1"/>
</dbReference>
<protein>
    <submittedName>
        <fullName evidence="3">GIY-YIG nuclease family protein</fullName>
    </submittedName>
</protein>
<comment type="caution">
    <text evidence="3">The sequence shown here is derived from an EMBL/GenBank/DDBJ whole genome shotgun (WGS) entry which is preliminary data.</text>
</comment>
<dbReference type="InterPro" id="IPR035901">
    <property type="entry name" value="GIY-YIG_endonuc_sf"/>
</dbReference>
<dbReference type="OrthoDB" id="287318at2"/>
<evidence type="ECO:0000256" key="1">
    <source>
        <dbReference type="ARBA" id="ARBA00007435"/>
    </source>
</evidence>
<name>A0A419RSZ8_9SPHN</name>